<evidence type="ECO:0000313" key="2">
    <source>
        <dbReference type="Proteomes" id="UP001152888"/>
    </source>
</evidence>
<reference evidence="1" key="1">
    <citation type="submission" date="2022-03" db="EMBL/GenBank/DDBJ databases">
        <authorList>
            <person name="Sayadi A."/>
        </authorList>
    </citation>
    <scope>NUCLEOTIDE SEQUENCE</scope>
</reference>
<comment type="caution">
    <text evidence="1">The sequence shown here is derived from an EMBL/GenBank/DDBJ whole genome shotgun (WGS) entry which is preliminary data.</text>
</comment>
<proteinExistence type="predicted"/>
<dbReference type="EMBL" id="CAKOFQ010007743">
    <property type="protein sequence ID" value="CAH2007349.1"/>
    <property type="molecule type" value="Genomic_DNA"/>
</dbReference>
<dbReference type="AlphaFoldDB" id="A0A9P0M2E0"/>
<accession>A0A9P0M2E0</accession>
<organism evidence="1 2">
    <name type="scientific">Acanthoscelides obtectus</name>
    <name type="common">Bean weevil</name>
    <name type="synonym">Bruchus obtectus</name>
    <dbReference type="NCBI Taxonomy" id="200917"/>
    <lineage>
        <taxon>Eukaryota</taxon>
        <taxon>Metazoa</taxon>
        <taxon>Ecdysozoa</taxon>
        <taxon>Arthropoda</taxon>
        <taxon>Hexapoda</taxon>
        <taxon>Insecta</taxon>
        <taxon>Pterygota</taxon>
        <taxon>Neoptera</taxon>
        <taxon>Endopterygota</taxon>
        <taxon>Coleoptera</taxon>
        <taxon>Polyphaga</taxon>
        <taxon>Cucujiformia</taxon>
        <taxon>Chrysomeloidea</taxon>
        <taxon>Chrysomelidae</taxon>
        <taxon>Bruchinae</taxon>
        <taxon>Bruchini</taxon>
        <taxon>Acanthoscelides</taxon>
    </lineage>
</organism>
<name>A0A9P0M2E0_ACAOB</name>
<evidence type="ECO:0000313" key="1">
    <source>
        <dbReference type="EMBL" id="CAH2007349.1"/>
    </source>
</evidence>
<gene>
    <name evidence="1" type="ORF">ACAOBT_LOCUS29600</name>
</gene>
<sequence>MYQERFPVRRLPNVRVFYNTSYRCLYETGSVTRNESSVNPGRYPPEAEYLILQAFEEDLPWKVAADLGLTPWKVWSIYAP</sequence>
<keyword evidence="2" id="KW-1185">Reference proteome</keyword>
<protein>
    <submittedName>
        <fullName evidence="1">Uncharacterized protein</fullName>
    </submittedName>
</protein>
<dbReference type="Proteomes" id="UP001152888">
    <property type="component" value="Unassembled WGS sequence"/>
</dbReference>
<dbReference type="OrthoDB" id="6753189at2759"/>